<keyword evidence="2" id="KW-1185">Reference proteome</keyword>
<evidence type="ECO:0000313" key="2">
    <source>
        <dbReference type="Proteomes" id="UP000023152"/>
    </source>
</evidence>
<accession>X6M255</accession>
<proteinExistence type="predicted"/>
<evidence type="ECO:0000313" key="1">
    <source>
        <dbReference type="EMBL" id="ETO07676.1"/>
    </source>
</evidence>
<gene>
    <name evidence="1" type="ORF">RFI_29714</name>
</gene>
<dbReference type="EMBL" id="ASPP01025868">
    <property type="protein sequence ID" value="ETO07676.1"/>
    <property type="molecule type" value="Genomic_DNA"/>
</dbReference>
<protein>
    <submittedName>
        <fullName evidence="1">Uncharacterized protein</fullName>
    </submittedName>
</protein>
<organism evidence="1 2">
    <name type="scientific">Reticulomyxa filosa</name>
    <dbReference type="NCBI Taxonomy" id="46433"/>
    <lineage>
        <taxon>Eukaryota</taxon>
        <taxon>Sar</taxon>
        <taxon>Rhizaria</taxon>
        <taxon>Retaria</taxon>
        <taxon>Foraminifera</taxon>
        <taxon>Monothalamids</taxon>
        <taxon>Reticulomyxidae</taxon>
        <taxon>Reticulomyxa</taxon>
    </lineage>
</organism>
<sequence>MWKLEQWKECIDNCSSLFQRLVCLHIFVQQLLGTPGDSCDLSAIKEVVEKCLECKCKIPQEILDRLAEESLQQKHSTEVPQLQHIVQKFQELTEDKDTKSLLKECTQIVIHCDHRSDQPLDSDEKSNILDTTTRQTRPFRIYAFVAEMDQPTISFLEDRKSQLFFKKRM</sequence>
<name>X6M255_RETFI</name>
<dbReference type="AlphaFoldDB" id="X6M255"/>
<reference evidence="1 2" key="1">
    <citation type="journal article" date="2013" name="Curr. Biol.">
        <title>The Genome of the Foraminiferan Reticulomyxa filosa.</title>
        <authorList>
            <person name="Glockner G."/>
            <person name="Hulsmann N."/>
            <person name="Schleicher M."/>
            <person name="Noegel A.A."/>
            <person name="Eichinger L."/>
            <person name="Gallinger C."/>
            <person name="Pawlowski J."/>
            <person name="Sierra R."/>
            <person name="Euteneuer U."/>
            <person name="Pillet L."/>
            <person name="Moustafa A."/>
            <person name="Platzer M."/>
            <person name="Groth M."/>
            <person name="Szafranski K."/>
            <person name="Schliwa M."/>
        </authorList>
    </citation>
    <scope>NUCLEOTIDE SEQUENCE [LARGE SCALE GENOMIC DNA]</scope>
</reference>
<comment type="caution">
    <text evidence="1">The sequence shown here is derived from an EMBL/GenBank/DDBJ whole genome shotgun (WGS) entry which is preliminary data.</text>
</comment>
<dbReference type="Proteomes" id="UP000023152">
    <property type="component" value="Unassembled WGS sequence"/>
</dbReference>